<organism evidence="1 2">
    <name type="scientific">Brassica cretica</name>
    <name type="common">Mustard</name>
    <dbReference type="NCBI Taxonomy" id="69181"/>
    <lineage>
        <taxon>Eukaryota</taxon>
        <taxon>Viridiplantae</taxon>
        <taxon>Streptophyta</taxon>
        <taxon>Embryophyta</taxon>
        <taxon>Tracheophyta</taxon>
        <taxon>Spermatophyta</taxon>
        <taxon>Magnoliopsida</taxon>
        <taxon>eudicotyledons</taxon>
        <taxon>Gunneridae</taxon>
        <taxon>Pentapetalae</taxon>
        <taxon>rosids</taxon>
        <taxon>malvids</taxon>
        <taxon>Brassicales</taxon>
        <taxon>Brassicaceae</taxon>
        <taxon>Brassiceae</taxon>
        <taxon>Brassica</taxon>
    </lineage>
</organism>
<protein>
    <submittedName>
        <fullName evidence="1">Uncharacterized protein</fullName>
    </submittedName>
</protein>
<reference evidence="1 2" key="1">
    <citation type="journal article" date="2020" name="BMC Genomics">
        <title>Intraspecific diversification of the crop wild relative Brassica cretica Lam. using demographic model selection.</title>
        <authorList>
            <person name="Kioukis A."/>
            <person name="Michalopoulou V.A."/>
            <person name="Briers L."/>
            <person name="Pirintsos S."/>
            <person name="Studholme D.J."/>
            <person name="Pavlidis P."/>
            <person name="Sarris P.F."/>
        </authorList>
    </citation>
    <scope>NUCLEOTIDE SEQUENCE [LARGE SCALE GENOMIC DNA]</scope>
    <source>
        <strain evidence="2">cv. PFS-1207/04</strain>
    </source>
</reference>
<name>A0ABQ7BJH4_BRACR</name>
<comment type="caution">
    <text evidence="1">The sequence shown here is derived from an EMBL/GenBank/DDBJ whole genome shotgun (WGS) entry which is preliminary data.</text>
</comment>
<dbReference type="Proteomes" id="UP000266723">
    <property type="component" value="Unassembled WGS sequence"/>
</dbReference>
<proteinExistence type="predicted"/>
<gene>
    <name evidence="1" type="ORF">DY000_02037702</name>
</gene>
<dbReference type="EMBL" id="QGKV02001507">
    <property type="protein sequence ID" value="KAF3532070.1"/>
    <property type="molecule type" value="Genomic_DNA"/>
</dbReference>
<accession>A0ABQ7BJH4</accession>
<sequence length="238" mass="26944">MGTAKFRTLQTKKKQRVVWKFRTLDFRDQNSISAKIKLQILQVFPRQHLIHPQSSKVNRPRQFSQNVPYHCVLQSLDACLIPGIKRRTQPPIRNPSPHRNHQSALEESVLGTVSEARSTGMKEDTICQFSRKQYSIKLGYRGSSSPISLISINLHSLFRELILPIHLSNSSGLTMCTCYVAEKPPHNKRKKTTHEASPPSSSGLCSLPDAVAMSSALEIRPRLLSHHLQEPPLSRSFH</sequence>
<evidence type="ECO:0000313" key="2">
    <source>
        <dbReference type="Proteomes" id="UP000266723"/>
    </source>
</evidence>
<evidence type="ECO:0000313" key="1">
    <source>
        <dbReference type="EMBL" id="KAF3532070.1"/>
    </source>
</evidence>
<keyword evidence="2" id="KW-1185">Reference proteome</keyword>